<dbReference type="Proteomes" id="UP001500503">
    <property type="component" value="Unassembled WGS sequence"/>
</dbReference>
<feature type="transmembrane region" description="Helical" evidence="1">
    <location>
        <begin position="75"/>
        <end position="95"/>
    </location>
</feature>
<keyword evidence="1" id="KW-1133">Transmembrane helix</keyword>
<evidence type="ECO:0000313" key="3">
    <source>
        <dbReference type="Proteomes" id="UP001500503"/>
    </source>
</evidence>
<sequence>MGFVVALPAAAMLWLLNKKFKKAKSKKWWTYLVMIIAACVGVGLVFTFVGSWSAAGVSWGAGMLSSLAGVKNLDVAVSLTLTILMLGWAIGDIAFDKKADKGAQFAAIVLPTLLTLVVGGALGHTGGDAVHTVYAQLQTMMSRLGGA</sequence>
<feature type="transmembrane region" description="Helical" evidence="1">
    <location>
        <begin position="102"/>
        <end position="122"/>
    </location>
</feature>
<accession>A0ABP8R9K8</accession>
<feature type="transmembrane region" description="Helical" evidence="1">
    <location>
        <begin position="28"/>
        <end position="55"/>
    </location>
</feature>
<evidence type="ECO:0000256" key="1">
    <source>
        <dbReference type="SAM" id="Phobius"/>
    </source>
</evidence>
<keyword evidence="1" id="KW-0472">Membrane</keyword>
<keyword evidence="3" id="KW-1185">Reference proteome</keyword>
<keyword evidence="1" id="KW-0812">Transmembrane</keyword>
<reference evidence="3" key="1">
    <citation type="journal article" date="2019" name="Int. J. Syst. Evol. Microbiol.">
        <title>The Global Catalogue of Microorganisms (GCM) 10K type strain sequencing project: providing services to taxonomists for standard genome sequencing and annotation.</title>
        <authorList>
            <consortium name="The Broad Institute Genomics Platform"/>
            <consortium name="The Broad Institute Genome Sequencing Center for Infectious Disease"/>
            <person name="Wu L."/>
            <person name="Ma J."/>
        </authorList>
    </citation>
    <scope>NUCLEOTIDE SEQUENCE [LARGE SCALE GENOMIC DNA]</scope>
    <source>
        <strain evidence="3">JCM 17933</strain>
    </source>
</reference>
<dbReference type="RefSeq" id="WP_345475944.1">
    <property type="nucleotide sequence ID" value="NZ_BAABHF010000096.1"/>
</dbReference>
<dbReference type="EMBL" id="BAABHF010000096">
    <property type="protein sequence ID" value="GAA4522893.1"/>
    <property type="molecule type" value="Genomic_DNA"/>
</dbReference>
<name>A0ABP8R9K8_9ACTN</name>
<protein>
    <submittedName>
        <fullName evidence="2">Uncharacterized protein</fullName>
    </submittedName>
</protein>
<organism evidence="2 3">
    <name type="scientific">Actinoallomurus oryzae</name>
    <dbReference type="NCBI Taxonomy" id="502180"/>
    <lineage>
        <taxon>Bacteria</taxon>
        <taxon>Bacillati</taxon>
        <taxon>Actinomycetota</taxon>
        <taxon>Actinomycetes</taxon>
        <taxon>Streptosporangiales</taxon>
        <taxon>Thermomonosporaceae</taxon>
        <taxon>Actinoallomurus</taxon>
    </lineage>
</organism>
<comment type="caution">
    <text evidence="2">The sequence shown here is derived from an EMBL/GenBank/DDBJ whole genome shotgun (WGS) entry which is preliminary data.</text>
</comment>
<proteinExistence type="predicted"/>
<evidence type="ECO:0000313" key="2">
    <source>
        <dbReference type="EMBL" id="GAA4522893.1"/>
    </source>
</evidence>
<gene>
    <name evidence="2" type="ORF">GCM10023191_102420</name>
</gene>